<keyword evidence="4" id="KW-1003">Cell membrane</keyword>
<evidence type="ECO:0000313" key="19">
    <source>
        <dbReference type="Proteomes" id="UP000295367"/>
    </source>
</evidence>
<evidence type="ECO:0000256" key="5">
    <source>
        <dbReference type="ARBA" id="ARBA00022519"/>
    </source>
</evidence>
<name>A0A4R3XVI8_9PROT</name>
<evidence type="ECO:0000256" key="15">
    <source>
        <dbReference type="SAM" id="Phobius"/>
    </source>
</evidence>
<evidence type="ECO:0000256" key="9">
    <source>
        <dbReference type="ARBA" id="ARBA00022741"/>
    </source>
</evidence>
<keyword evidence="10 18" id="KW-0418">Kinase</keyword>
<evidence type="ECO:0000313" key="18">
    <source>
        <dbReference type="EMBL" id="TCV83286.1"/>
    </source>
</evidence>
<dbReference type="InterPro" id="IPR003660">
    <property type="entry name" value="HAMP_dom"/>
</dbReference>
<dbReference type="InterPro" id="IPR050980">
    <property type="entry name" value="2C_sensor_his_kinase"/>
</dbReference>
<keyword evidence="13" id="KW-0902">Two-component regulatory system</keyword>
<keyword evidence="9" id="KW-0547">Nucleotide-binding</keyword>
<reference evidence="18 19" key="1">
    <citation type="submission" date="2019-03" db="EMBL/GenBank/DDBJ databases">
        <title>Genomic Encyclopedia of Type Strains, Phase IV (KMG-IV): sequencing the most valuable type-strain genomes for metagenomic binning, comparative biology and taxonomic classification.</title>
        <authorList>
            <person name="Goeker M."/>
        </authorList>
    </citation>
    <scope>NUCLEOTIDE SEQUENCE [LARGE SCALE GENOMIC DNA]</scope>
    <source>
        <strain evidence="18 19">DSM 100309</strain>
    </source>
</reference>
<evidence type="ECO:0000256" key="2">
    <source>
        <dbReference type="ARBA" id="ARBA00004429"/>
    </source>
</evidence>
<dbReference type="PROSITE" id="PS50885">
    <property type="entry name" value="HAMP"/>
    <property type="match status" value="1"/>
</dbReference>
<feature type="transmembrane region" description="Helical" evidence="15">
    <location>
        <begin position="155"/>
        <end position="174"/>
    </location>
</feature>
<evidence type="ECO:0000256" key="12">
    <source>
        <dbReference type="ARBA" id="ARBA00022989"/>
    </source>
</evidence>
<dbReference type="SMART" id="SM00304">
    <property type="entry name" value="HAMP"/>
    <property type="match status" value="1"/>
</dbReference>
<dbReference type="GO" id="GO:0005524">
    <property type="term" value="F:ATP binding"/>
    <property type="evidence" value="ECO:0007669"/>
    <property type="project" value="UniProtKB-KW"/>
</dbReference>
<dbReference type="CDD" id="cd00082">
    <property type="entry name" value="HisKA"/>
    <property type="match status" value="1"/>
</dbReference>
<feature type="transmembrane region" description="Helical" evidence="15">
    <location>
        <begin position="12"/>
        <end position="31"/>
    </location>
</feature>
<dbReference type="SUPFAM" id="SSF47384">
    <property type="entry name" value="Homodimeric domain of signal transducing histidine kinase"/>
    <property type="match status" value="1"/>
</dbReference>
<dbReference type="PROSITE" id="PS50109">
    <property type="entry name" value="HIS_KIN"/>
    <property type="match status" value="1"/>
</dbReference>
<dbReference type="CDD" id="cd06225">
    <property type="entry name" value="HAMP"/>
    <property type="match status" value="1"/>
</dbReference>
<dbReference type="PANTHER" id="PTHR44936">
    <property type="entry name" value="SENSOR PROTEIN CREC"/>
    <property type="match status" value="1"/>
</dbReference>
<dbReference type="Pfam" id="PF16524">
    <property type="entry name" value="RisS_PPD"/>
    <property type="match status" value="1"/>
</dbReference>
<dbReference type="EMBL" id="SMCO01000016">
    <property type="protein sequence ID" value="TCV83286.1"/>
    <property type="molecule type" value="Genomic_DNA"/>
</dbReference>
<comment type="subcellular location">
    <subcellularLocation>
        <location evidence="2">Cell inner membrane</location>
        <topology evidence="2">Multi-pass membrane protein</topology>
    </subcellularLocation>
</comment>
<evidence type="ECO:0000256" key="4">
    <source>
        <dbReference type="ARBA" id="ARBA00022475"/>
    </source>
</evidence>
<dbReference type="PRINTS" id="PR00344">
    <property type="entry name" value="BCTRLSENSOR"/>
</dbReference>
<protein>
    <recommendedName>
        <fullName evidence="3">histidine kinase</fullName>
        <ecNumber evidence="3">2.7.13.3</ecNumber>
    </recommendedName>
</protein>
<dbReference type="InterPro" id="IPR032408">
    <property type="entry name" value="RisS_PPD"/>
</dbReference>
<evidence type="ECO:0000256" key="1">
    <source>
        <dbReference type="ARBA" id="ARBA00000085"/>
    </source>
</evidence>
<proteinExistence type="predicted"/>
<dbReference type="SMART" id="SM00387">
    <property type="entry name" value="HATPase_c"/>
    <property type="match status" value="1"/>
</dbReference>
<dbReference type="Gene3D" id="1.10.287.130">
    <property type="match status" value="1"/>
</dbReference>
<evidence type="ECO:0000256" key="10">
    <source>
        <dbReference type="ARBA" id="ARBA00022777"/>
    </source>
</evidence>
<feature type="domain" description="Histidine kinase" evidence="16">
    <location>
        <begin position="235"/>
        <end position="437"/>
    </location>
</feature>
<evidence type="ECO:0000256" key="13">
    <source>
        <dbReference type="ARBA" id="ARBA00023012"/>
    </source>
</evidence>
<keyword evidence="12 15" id="KW-1133">Transmembrane helix</keyword>
<dbReference type="SMART" id="SM00388">
    <property type="entry name" value="HisKA"/>
    <property type="match status" value="1"/>
</dbReference>
<feature type="domain" description="HAMP" evidence="17">
    <location>
        <begin position="175"/>
        <end position="227"/>
    </location>
</feature>
<accession>A0A4R3XVI8</accession>
<dbReference type="GO" id="GO:0000155">
    <property type="term" value="F:phosphorelay sensor kinase activity"/>
    <property type="evidence" value="ECO:0007669"/>
    <property type="project" value="InterPro"/>
</dbReference>
<keyword evidence="8 15" id="KW-0812">Transmembrane</keyword>
<dbReference type="InterPro" id="IPR003661">
    <property type="entry name" value="HisK_dim/P_dom"/>
</dbReference>
<dbReference type="Pfam" id="PF00512">
    <property type="entry name" value="HisKA"/>
    <property type="match status" value="1"/>
</dbReference>
<dbReference type="GO" id="GO:0005886">
    <property type="term" value="C:plasma membrane"/>
    <property type="evidence" value="ECO:0007669"/>
    <property type="project" value="UniProtKB-SubCell"/>
</dbReference>
<dbReference type="InterPro" id="IPR038421">
    <property type="entry name" value="RisS_PPD_sf"/>
</dbReference>
<dbReference type="PANTHER" id="PTHR44936:SF5">
    <property type="entry name" value="SENSOR HISTIDINE KINASE ENVZ"/>
    <property type="match status" value="1"/>
</dbReference>
<dbReference type="InterPro" id="IPR003594">
    <property type="entry name" value="HATPase_dom"/>
</dbReference>
<dbReference type="InterPro" id="IPR005467">
    <property type="entry name" value="His_kinase_dom"/>
</dbReference>
<dbReference type="RefSeq" id="WP_124947128.1">
    <property type="nucleotide sequence ID" value="NZ_BHVT01000065.1"/>
</dbReference>
<evidence type="ECO:0000256" key="11">
    <source>
        <dbReference type="ARBA" id="ARBA00022840"/>
    </source>
</evidence>
<evidence type="ECO:0000256" key="7">
    <source>
        <dbReference type="ARBA" id="ARBA00022679"/>
    </source>
</evidence>
<evidence type="ECO:0000256" key="14">
    <source>
        <dbReference type="ARBA" id="ARBA00023136"/>
    </source>
</evidence>
<dbReference type="InterPro" id="IPR036890">
    <property type="entry name" value="HATPase_C_sf"/>
</dbReference>
<dbReference type="EC" id="2.7.13.3" evidence="3"/>
<dbReference type="SUPFAM" id="SSF55874">
    <property type="entry name" value="ATPase domain of HSP90 chaperone/DNA topoisomerase II/histidine kinase"/>
    <property type="match status" value="1"/>
</dbReference>
<sequence>MNLFPRSLATRAFLLIALLILLSLIASTILFRQAERTPRAMQLAQMVTSVVNLTRAAVLSADPTLRSALLDEMAESDGIRVFLADPHEQLVPFALHYGVNQKMATDIRIQLGPNTRFASARNGEEGFWVSFFIGDQEFWIMMPAERIERPKPWQWLGWSVLVMFFALIGGALIARQVGKPLKKLASAAYAVGHGETPTPLEESGAAETIAVVRAFNQMSSDLAAIEQERALVLAGISHDLRTPLTRLRIAAEFIDDEASREGMISDVEQMDAVVGQFLEYARLGEQEPIAEIDLQELVSTVAAPYMKRGKSLLITLAEFPPVKARPQLLKRALTNLLDNAIKYGGDEISLESFNADWHGRPCAFFVIQDRGPGIPVEDIEKAKRPFVRLESARSGVGGSGLGLAIVERAARIQGGELRLESREGGGLKATFIIPIVS</sequence>
<evidence type="ECO:0000259" key="17">
    <source>
        <dbReference type="PROSITE" id="PS50885"/>
    </source>
</evidence>
<keyword evidence="11" id="KW-0067">ATP-binding</keyword>
<keyword evidence="14 15" id="KW-0472">Membrane</keyword>
<evidence type="ECO:0000259" key="16">
    <source>
        <dbReference type="PROSITE" id="PS50109"/>
    </source>
</evidence>
<dbReference type="Pfam" id="PF02518">
    <property type="entry name" value="HATPase_c"/>
    <property type="match status" value="1"/>
</dbReference>
<dbReference type="AlphaFoldDB" id="A0A4R3XVI8"/>
<organism evidence="18 19">
    <name type="scientific">Sulfurirhabdus autotrophica</name>
    <dbReference type="NCBI Taxonomy" id="1706046"/>
    <lineage>
        <taxon>Bacteria</taxon>
        <taxon>Pseudomonadati</taxon>
        <taxon>Pseudomonadota</taxon>
        <taxon>Betaproteobacteria</taxon>
        <taxon>Nitrosomonadales</taxon>
        <taxon>Sulfuricellaceae</taxon>
        <taxon>Sulfurirhabdus</taxon>
    </lineage>
</organism>
<dbReference type="Gene3D" id="3.30.565.10">
    <property type="entry name" value="Histidine kinase-like ATPase, C-terminal domain"/>
    <property type="match status" value="1"/>
</dbReference>
<keyword evidence="6" id="KW-0597">Phosphoprotein</keyword>
<dbReference type="Gene3D" id="3.30.450.300">
    <property type="entry name" value="Sensor histidine kinase RisS, periplasmic domain"/>
    <property type="match status" value="1"/>
</dbReference>
<evidence type="ECO:0000256" key="3">
    <source>
        <dbReference type="ARBA" id="ARBA00012438"/>
    </source>
</evidence>
<evidence type="ECO:0000256" key="8">
    <source>
        <dbReference type="ARBA" id="ARBA00022692"/>
    </source>
</evidence>
<dbReference type="InterPro" id="IPR004358">
    <property type="entry name" value="Sig_transdc_His_kin-like_C"/>
</dbReference>
<gene>
    <name evidence="18" type="ORF">EDC63_11636</name>
</gene>
<dbReference type="Proteomes" id="UP000295367">
    <property type="component" value="Unassembled WGS sequence"/>
</dbReference>
<keyword evidence="19" id="KW-1185">Reference proteome</keyword>
<keyword evidence="5" id="KW-0997">Cell inner membrane</keyword>
<dbReference type="OrthoDB" id="9804645at2"/>
<dbReference type="Pfam" id="PF00672">
    <property type="entry name" value="HAMP"/>
    <property type="match status" value="1"/>
</dbReference>
<keyword evidence="7" id="KW-0808">Transferase</keyword>
<comment type="caution">
    <text evidence="18">The sequence shown here is derived from an EMBL/GenBank/DDBJ whole genome shotgun (WGS) entry which is preliminary data.</text>
</comment>
<dbReference type="InterPro" id="IPR036097">
    <property type="entry name" value="HisK_dim/P_sf"/>
</dbReference>
<evidence type="ECO:0000256" key="6">
    <source>
        <dbReference type="ARBA" id="ARBA00022553"/>
    </source>
</evidence>
<comment type="catalytic activity">
    <reaction evidence="1">
        <text>ATP + protein L-histidine = ADP + protein N-phospho-L-histidine.</text>
        <dbReference type="EC" id="2.7.13.3"/>
    </reaction>
</comment>